<protein>
    <submittedName>
        <fullName evidence="1">Uncharacterized protein</fullName>
    </submittedName>
</protein>
<proteinExistence type="predicted"/>
<organism evidence="1 2">
    <name type="scientific">Austropuccinia psidii MF-1</name>
    <dbReference type="NCBI Taxonomy" id="1389203"/>
    <lineage>
        <taxon>Eukaryota</taxon>
        <taxon>Fungi</taxon>
        <taxon>Dikarya</taxon>
        <taxon>Basidiomycota</taxon>
        <taxon>Pucciniomycotina</taxon>
        <taxon>Pucciniomycetes</taxon>
        <taxon>Pucciniales</taxon>
        <taxon>Sphaerophragmiaceae</taxon>
        <taxon>Austropuccinia</taxon>
    </lineage>
</organism>
<reference evidence="1" key="1">
    <citation type="submission" date="2021-03" db="EMBL/GenBank/DDBJ databases">
        <title>Draft genome sequence of rust myrtle Austropuccinia psidii MF-1, a brazilian biotype.</title>
        <authorList>
            <person name="Quecine M.C."/>
            <person name="Pachon D.M.R."/>
            <person name="Bonatelli M.L."/>
            <person name="Correr F.H."/>
            <person name="Franceschini L.M."/>
            <person name="Leite T.F."/>
            <person name="Margarido G.R.A."/>
            <person name="Almeida C.A."/>
            <person name="Ferrarezi J.A."/>
            <person name="Labate C.A."/>
        </authorList>
    </citation>
    <scope>NUCLEOTIDE SEQUENCE</scope>
    <source>
        <strain evidence="1">MF-1</strain>
    </source>
</reference>
<keyword evidence="2" id="KW-1185">Reference proteome</keyword>
<dbReference type="Proteomes" id="UP000765509">
    <property type="component" value="Unassembled WGS sequence"/>
</dbReference>
<evidence type="ECO:0000313" key="1">
    <source>
        <dbReference type="EMBL" id="MBW0517013.1"/>
    </source>
</evidence>
<name>A0A9Q3HTR3_9BASI</name>
<dbReference type="AlphaFoldDB" id="A0A9Q3HTR3"/>
<evidence type="ECO:0000313" key="2">
    <source>
        <dbReference type="Proteomes" id="UP000765509"/>
    </source>
</evidence>
<sequence length="77" mass="8814">MAPAWRMTKLWMVERFQAYSHVAISQITLTISQILHHSPIHRGLFTTFNSMGKPDLIQKFGCRHSDCQSGLESFHGV</sequence>
<accession>A0A9Q3HTR3</accession>
<comment type="caution">
    <text evidence="1">The sequence shown here is derived from an EMBL/GenBank/DDBJ whole genome shotgun (WGS) entry which is preliminary data.</text>
</comment>
<dbReference type="EMBL" id="AVOT02025624">
    <property type="protein sequence ID" value="MBW0517013.1"/>
    <property type="molecule type" value="Genomic_DNA"/>
</dbReference>
<gene>
    <name evidence="1" type="ORF">O181_056728</name>
</gene>